<evidence type="ECO:0000313" key="4">
    <source>
        <dbReference type="EMBL" id="CAL4804005.1"/>
    </source>
</evidence>
<dbReference type="EMBL" id="CAMXCT030006597">
    <property type="protein sequence ID" value="CAL4804005.1"/>
    <property type="molecule type" value="Genomic_DNA"/>
</dbReference>
<keyword evidence="5" id="KW-1185">Reference proteome</keyword>
<evidence type="ECO:0000313" key="5">
    <source>
        <dbReference type="Proteomes" id="UP001152797"/>
    </source>
</evidence>
<feature type="region of interest" description="Disordered" evidence="1">
    <location>
        <begin position="970"/>
        <end position="1052"/>
    </location>
</feature>
<proteinExistence type="predicted"/>
<protein>
    <submittedName>
        <fullName evidence="4">Hemicentin-1</fullName>
    </submittedName>
</protein>
<gene>
    <name evidence="2" type="ORF">C1SCF055_LOCUS41400</name>
</gene>
<feature type="compositionally biased region" description="Low complexity" evidence="1">
    <location>
        <begin position="1017"/>
        <end position="1028"/>
    </location>
</feature>
<name>A0A9P1GKQ6_9DINO</name>
<feature type="compositionally biased region" description="Basic residues" evidence="1">
    <location>
        <begin position="1198"/>
        <end position="1209"/>
    </location>
</feature>
<feature type="compositionally biased region" description="Polar residues" evidence="1">
    <location>
        <begin position="89"/>
        <end position="102"/>
    </location>
</feature>
<evidence type="ECO:0000313" key="2">
    <source>
        <dbReference type="EMBL" id="CAI4016693.1"/>
    </source>
</evidence>
<feature type="compositionally biased region" description="Basic residues" evidence="1">
    <location>
        <begin position="221"/>
        <end position="231"/>
    </location>
</feature>
<sequence>MYGLPSAGGAARGVAGGAPPPPPAGGVVRGRPPAREAPKPASSARATAGQLLLLRGYGELRGELDENLKPITFQSNLLFLVSQSQALDTSPSVSMTGRQANCQDRRAPASRTRKSTQSADYGSLYEIEQEHLINLLSKCDRTQWNSHVVQGLSPQDAADAREYKPYITNGIQSEYCDNFLKLKTLEPKVTQNKKSDKWMVSSPSLCYSKYVQDLFASMKRTKSKSPSRSRSPRMTAASPNAIAEAVEETEVCDRSLLWDDRDLDDDCKADQGMELQGTIEQGSMARLRKEANAAQNQFLKSVQMLSNALLPVVGIDSFLPRSANPSGGSDRDALTKNPVLIACADEACYTVLRSLGFLVDIDDMKFDLEMTPEAAPEEVFTTVTTSKFHLWNLKFGACRRLWTFLKKIYTFRKAQQGSEDIQVDDPDAEAPIPTNNSLEELAARLKVLQKNRHTLDLVCDIFSDFRVQKLGYMIYFAEKPLRESHLAVLEATKGRAANIQLQAGWTNKSFAAVTLAVLSNLQDEHVLGRLQVLDAPLDEQGLKQSREDCQAFMKLCVAMAAQRAWTMMVHRVCQPDSWMGLLDDSLELRREASATLPKDAEIIARAWELLQAKDPSIDIPELWEHGKKWNWDYASIHAHIFRLCDTLVSSKECVEDLFGKGADLKPANKNPFKEATYPLPPGGHFAVAGVIVSQEVAQRMGDEAIHELGTHLVTASVTILRGNQDLVPVPPTLLLLHCMLMGIPDTQQEFLKCLYDDWCQKKGLKEIRTDPKHSLIGDVPVDPTEESVATLFEPIAMVLAQFGTQPPYLSKFKAAFMHICELHALFPASALQKDVVSWADFESSTFRQHIVYLNRLWRKTRFRSKSEQVQVLKDILNTKYPLEEADPPTGETPPADHGDSNADAPDSTGSSEGDGSGPGGDEEMAEPAPSVEAVVTSSSGAPVDTMETLVLDQGSDNAEPADVYGTPVEHVTNEAPDADGDGDSNPEDTGDVHPEASHTTQDEVPDPDSGAGHDSEMVVPEVAEAPAAENEEVTHESEPIQDSEAALMADVGDKAEDLGALCASPEVLGAPCDAEDRGDSCDAVPSLEDAPENTPQELPGATKPRRQKTREQARGSGADDPGASGRGRGRGKGRGKGKGRGRQVQEDDQQAGTTEEQVKGRRKGKGKKRLAEVEVQDLEQQEGHQQEPPSGSSGPGKGRGKGKGKAKAKAKAEAKGKAKAKATAKAKVEPKPHVVDEAEKQKIKDSLPNLNFYKVTIYWTRGDVGVEQKQRRQADGTLQNKEPVAFLSMKVYPHASLATVVDICASLAICTGQWSSR</sequence>
<evidence type="ECO:0000313" key="3">
    <source>
        <dbReference type="EMBL" id="CAL1170068.1"/>
    </source>
</evidence>
<feature type="compositionally biased region" description="Acidic residues" evidence="1">
    <location>
        <begin position="976"/>
        <end position="989"/>
    </location>
</feature>
<evidence type="ECO:0000256" key="1">
    <source>
        <dbReference type="SAM" id="MobiDB-lite"/>
    </source>
</evidence>
<reference evidence="3" key="2">
    <citation type="submission" date="2024-04" db="EMBL/GenBank/DDBJ databases">
        <authorList>
            <person name="Chen Y."/>
            <person name="Shah S."/>
            <person name="Dougan E. K."/>
            <person name="Thang M."/>
            <person name="Chan C."/>
        </authorList>
    </citation>
    <scope>NUCLEOTIDE SEQUENCE [LARGE SCALE GENOMIC DNA]</scope>
</reference>
<feature type="region of interest" description="Disordered" evidence="1">
    <location>
        <begin position="1"/>
        <end position="45"/>
    </location>
</feature>
<dbReference type="EMBL" id="CAMXCT020006597">
    <property type="protein sequence ID" value="CAL1170068.1"/>
    <property type="molecule type" value="Genomic_DNA"/>
</dbReference>
<dbReference type="OrthoDB" id="450633at2759"/>
<feature type="region of interest" description="Disordered" evidence="1">
    <location>
        <begin position="1068"/>
        <end position="1239"/>
    </location>
</feature>
<accession>A0A9P1GKQ6</accession>
<organism evidence="2">
    <name type="scientific">Cladocopium goreaui</name>
    <dbReference type="NCBI Taxonomy" id="2562237"/>
    <lineage>
        <taxon>Eukaryota</taxon>
        <taxon>Sar</taxon>
        <taxon>Alveolata</taxon>
        <taxon>Dinophyceae</taxon>
        <taxon>Suessiales</taxon>
        <taxon>Symbiodiniaceae</taxon>
        <taxon>Cladocopium</taxon>
    </lineage>
</organism>
<feature type="compositionally biased region" description="Low complexity" evidence="1">
    <location>
        <begin position="1114"/>
        <end position="1123"/>
    </location>
</feature>
<feature type="compositionally biased region" description="Basic and acidic residues" evidence="1">
    <location>
        <begin position="1226"/>
        <end position="1239"/>
    </location>
</feature>
<feature type="region of interest" description="Disordered" evidence="1">
    <location>
        <begin position="221"/>
        <end position="240"/>
    </location>
</feature>
<dbReference type="Proteomes" id="UP001152797">
    <property type="component" value="Unassembled WGS sequence"/>
</dbReference>
<feature type="region of interest" description="Disordered" evidence="1">
    <location>
        <begin position="880"/>
        <end position="942"/>
    </location>
</feature>
<feature type="compositionally biased region" description="Basic residues" evidence="1">
    <location>
        <begin position="1127"/>
        <end position="1141"/>
    </location>
</feature>
<reference evidence="2" key="1">
    <citation type="submission" date="2022-10" db="EMBL/GenBank/DDBJ databases">
        <authorList>
            <person name="Chen Y."/>
            <person name="Dougan E. K."/>
            <person name="Chan C."/>
            <person name="Rhodes N."/>
            <person name="Thang M."/>
        </authorList>
    </citation>
    <scope>NUCLEOTIDE SEQUENCE</scope>
</reference>
<feature type="region of interest" description="Disordered" evidence="1">
    <location>
        <begin position="89"/>
        <end position="117"/>
    </location>
</feature>
<dbReference type="EMBL" id="CAMXCT010006597">
    <property type="protein sequence ID" value="CAI4016693.1"/>
    <property type="molecule type" value="Genomic_DNA"/>
</dbReference>
<comment type="caution">
    <text evidence="2">The sequence shown here is derived from an EMBL/GenBank/DDBJ whole genome shotgun (WGS) entry which is preliminary data.</text>
</comment>